<dbReference type="SMART" id="SM00365">
    <property type="entry name" value="LRR_SD22"/>
    <property type="match status" value="7"/>
</dbReference>
<dbReference type="PANTHER" id="PTHR45973">
    <property type="entry name" value="PROTEIN PHOSPHATASE 1 REGULATORY SUBUNIT SDS22-RELATED"/>
    <property type="match status" value="1"/>
</dbReference>
<dbReference type="InterPro" id="IPR003591">
    <property type="entry name" value="Leu-rich_rpt_typical-subtyp"/>
</dbReference>
<dbReference type="SUPFAM" id="SSF52058">
    <property type="entry name" value="L domain-like"/>
    <property type="match status" value="1"/>
</dbReference>
<reference evidence="4" key="1">
    <citation type="submission" date="2019-03" db="EMBL/GenBank/DDBJ databases">
        <title>Genome sequencing and reference-guided assembly of Black Bengal Goat (Capra hircus).</title>
        <authorList>
            <person name="Siddiki A.Z."/>
            <person name="Baten A."/>
            <person name="Billah M."/>
            <person name="Alam M.A.U."/>
            <person name="Shawrob K.S.M."/>
            <person name="Saha S."/>
            <person name="Chowdhury M."/>
            <person name="Rahman A.H."/>
            <person name="Stear M."/>
            <person name="Miah G."/>
            <person name="Das G.B."/>
            <person name="Hossain M.M."/>
            <person name="Kumkum M."/>
            <person name="Islam M.S."/>
            <person name="Mollah A.M."/>
            <person name="Ahsan A."/>
            <person name="Tusar F."/>
            <person name="Khan M.K.I."/>
        </authorList>
    </citation>
    <scope>NUCLEOTIDE SEQUENCE [LARGE SCALE GENOMIC DNA]</scope>
</reference>
<evidence type="ECO:0000256" key="3">
    <source>
        <dbReference type="SAM" id="Phobius"/>
    </source>
</evidence>
<dbReference type="Pfam" id="PF12799">
    <property type="entry name" value="LRR_4"/>
    <property type="match status" value="1"/>
</dbReference>
<dbReference type="AlphaFoldDB" id="A0A8C2RE00"/>
<accession>A0A8C2RE00</accession>
<dbReference type="PROSITE" id="PS51450">
    <property type="entry name" value="LRR"/>
    <property type="match status" value="6"/>
</dbReference>
<proteinExistence type="predicted"/>
<dbReference type="PANTHER" id="PTHR45973:SF8">
    <property type="entry name" value="LEUCINE-RICH REPEAT-CONTAINING PROTEIN 49"/>
    <property type="match status" value="1"/>
</dbReference>
<dbReference type="InterPro" id="IPR001611">
    <property type="entry name" value="Leu-rich_rpt"/>
</dbReference>
<dbReference type="Pfam" id="PF14580">
    <property type="entry name" value="LRR_9"/>
    <property type="match status" value="1"/>
</dbReference>
<feature type="transmembrane region" description="Helical" evidence="3">
    <location>
        <begin position="309"/>
        <end position="328"/>
    </location>
</feature>
<dbReference type="SMART" id="SM00369">
    <property type="entry name" value="LRR_TYP"/>
    <property type="match status" value="5"/>
</dbReference>
<organism evidence="4">
    <name type="scientific">Capra hircus</name>
    <name type="common">Goat</name>
    <dbReference type="NCBI Taxonomy" id="9925"/>
    <lineage>
        <taxon>Eukaryota</taxon>
        <taxon>Metazoa</taxon>
        <taxon>Chordata</taxon>
        <taxon>Craniata</taxon>
        <taxon>Vertebrata</taxon>
        <taxon>Euteleostomi</taxon>
        <taxon>Mammalia</taxon>
        <taxon>Eutheria</taxon>
        <taxon>Laurasiatheria</taxon>
        <taxon>Artiodactyla</taxon>
        <taxon>Ruminantia</taxon>
        <taxon>Pecora</taxon>
        <taxon>Bovidae</taxon>
        <taxon>Caprinae</taxon>
        <taxon>Capra</taxon>
    </lineage>
</organism>
<protein>
    <recommendedName>
        <fullName evidence="5">Leucine rich repeat containing 49</fullName>
    </recommendedName>
</protein>
<keyword evidence="3" id="KW-0812">Transmembrane</keyword>
<reference evidence="4" key="2">
    <citation type="submission" date="2025-08" db="UniProtKB">
        <authorList>
            <consortium name="Ensembl"/>
        </authorList>
    </citation>
    <scope>IDENTIFICATION</scope>
</reference>
<evidence type="ECO:0000313" key="4">
    <source>
        <dbReference type="Ensembl" id="ENSCHIP00010027161.1"/>
    </source>
</evidence>
<dbReference type="InterPro" id="IPR025875">
    <property type="entry name" value="Leu-rich_rpt_4"/>
</dbReference>
<evidence type="ECO:0008006" key="5">
    <source>
        <dbReference type="Google" id="ProtNLM"/>
    </source>
</evidence>
<dbReference type="Gene3D" id="3.80.10.10">
    <property type="entry name" value="Ribonuclease Inhibitor"/>
    <property type="match status" value="2"/>
</dbReference>
<evidence type="ECO:0000256" key="2">
    <source>
        <dbReference type="ARBA" id="ARBA00022737"/>
    </source>
</evidence>
<dbReference type="Ensembl" id="ENSCHIT00010038372.1">
    <property type="protein sequence ID" value="ENSCHIP00010027161.1"/>
    <property type="gene ID" value="ENSCHIG00010018984.1"/>
</dbReference>
<dbReference type="InterPro" id="IPR050576">
    <property type="entry name" value="Cilia_flagella_integrity"/>
</dbReference>
<evidence type="ECO:0000256" key="1">
    <source>
        <dbReference type="ARBA" id="ARBA00022614"/>
    </source>
</evidence>
<keyword evidence="3" id="KW-1133">Transmembrane helix</keyword>
<name>A0A8C2RE00_CAPHI</name>
<keyword evidence="2" id="KW-0677">Repeat</keyword>
<keyword evidence="1" id="KW-0433">Leucine-rich repeat</keyword>
<dbReference type="FunFam" id="3.80.10.10:FF:000323">
    <property type="entry name" value="Leucine-rich repeat-containing protein 49 isoform 1"/>
    <property type="match status" value="1"/>
</dbReference>
<dbReference type="InterPro" id="IPR032675">
    <property type="entry name" value="LRR_dom_sf"/>
</dbReference>
<sequence length="337" mass="38726">MIPGKYRSVSGRAASNVNCGLHLVIQTSSLPEKNKVEFRLNRETPSFPGRLLQHDLERNYSSRQGDHINLVSSSITLLTLNVFSRQKLTVCPIIDGEEHLRLLNFQHNSITQIQNISNLQRLIFLDLYDNQIEEISGLSTLRSLRVLLLGKNRIKKISNLENLKSLDVLDLHGNQITKIENVNHLCDLRVLNLARNFLSHVDNLNGLDSLTELNLRHNQITFVRDVDNLPCLQRLFLSFNNIATFESVCCLADSTSLSDITFDGNPIAQESWYKHTVLQNMTQLRQLDMKRVTVSGKQRESSRKHNMQLLLLLLLMLYFSKYLLFYSLCLHGRRCSQ</sequence>
<keyword evidence="3" id="KW-0472">Membrane</keyword>